<dbReference type="RefSeq" id="WP_107663582.1">
    <property type="nucleotide sequence ID" value="NZ_PZKG01000030.1"/>
</dbReference>
<evidence type="ECO:0000313" key="4">
    <source>
        <dbReference type="Proteomes" id="UP000241010"/>
    </source>
</evidence>
<gene>
    <name evidence="3" type="ORF">C5F48_09030</name>
</gene>
<dbReference type="Gene3D" id="1.10.287.70">
    <property type="match status" value="1"/>
</dbReference>
<sequence length="145" mass="16155">MFLQIFAGSLVLLASILVMAPSAWLVEAAFLRFHGWLISEPHGPKLILVVAGTALWALAMLTVGVWLWTLTFWQLGAFATMEESLYFSMVTFTTLGYGDVLMPHRWRILGAMAAANGLLNFGLLTALLVEALRHVRMHQVASRRR</sequence>
<dbReference type="SUPFAM" id="SSF81324">
    <property type="entry name" value="Voltage-gated potassium channels"/>
    <property type="match status" value="1"/>
</dbReference>
<feature type="transmembrane region" description="Helical" evidence="1">
    <location>
        <begin position="108"/>
        <end position="129"/>
    </location>
</feature>
<dbReference type="EMBL" id="PZKG01000030">
    <property type="protein sequence ID" value="PTE22083.1"/>
    <property type="molecule type" value="Genomic_DNA"/>
</dbReference>
<keyword evidence="1" id="KW-0812">Transmembrane</keyword>
<evidence type="ECO:0000256" key="1">
    <source>
        <dbReference type="SAM" id="Phobius"/>
    </source>
</evidence>
<reference evidence="3 4" key="1">
    <citation type="submission" date="2018-03" db="EMBL/GenBank/DDBJ databases">
        <title>Cereibacter changlensis.</title>
        <authorList>
            <person name="Meyer T.E."/>
            <person name="Miller S."/>
            <person name="Lodha T."/>
            <person name="Gandham S."/>
            <person name="Chintalapati S."/>
            <person name="Chintalapati V.R."/>
        </authorList>
    </citation>
    <scope>NUCLEOTIDE SEQUENCE [LARGE SCALE GENOMIC DNA]</scope>
    <source>
        <strain evidence="3 4">JA139</strain>
    </source>
</reference>
<evidence type="ECO:0000259" key="2">
    <source>
        <dbReference type="Pfam" id="PF07885"/>
    </source>
</evidence>
<protein>
    <submittedName>
        <fullName evidence="3">Metal transporter</fullName>
    </submittedName>
</protein>
<dbReference type="AlphaFoldDB" id="A0A2T4JWE5"/>
<accession>A0A2T4JWE5</accession>
<comment type="caution">
    <text evidence="3">The sequence shown here is derived from an EMBL/GenBank/DDBJ whole genome shotgun (WGS) entry which is preliminary data.</text>
</comment>
<feature type="domain" description="Potassium channel" evidence="2">
    <location>
        <begin position="64"/>
        <end position="133"/>
    </location>
</feature>
<dbReference type="OrthoDB" id="2974133at2"/>
<name>A0A2T4JWE5_9RHOB</name>
<keyword evidence="1" id="KW-1133">Transmembrane helix</keyword>
<dbReference type="InterPro" id="IPR013099">
    <property type="entry name" value="K_chnl_dom"/>
</dbReference>
<keyword evidence="1" id="KW-0472">Membrane</keyword>
<evidence type="ECO:0000313" key="3">
    <source>
        <dbReference type="EMBL" id="PTE22083.1"/>
    </source>
</evidence>
<feature type="transmembrane region" description="Helical" evidence="1">
    <location>
        <begin position="85"/>
        <end position="102"/>
    </location>
</feature>
<dbReference type="Pfam" id="PF07885">
    <property type="entry name" value="Ion_trans_2"/>
    <property type="match status" value="1"/>
</dbReference>
<feature type="transmembrane region" description="Helical" evidence="1">
    <location>
        <begin position="47"/>
        <end position="73"/>
    </location>
</feature>
<keyword evidence="4" id="KW-1185">Reference proteome</keyword>
<proteinExistence type="predicted"/>
<dbReference type="Proteomes" id="UP000241010">
    <property type="component" value="Unassembled WGS sequence"/>
</dbReference>
<organism evidence="3 4">
    <name type="scientific">Cereibacter changlensis JA139</name>
    <dbReference type="NCBI Taxonomy" id="1188249"/>
    <lineage>
        <taxon>Bacteria</taxon>
        <taxon>Pseudomonadati</taxon>
        <taxon>Pseudomonadota</taxon>
        <taxon>Alphaproteobacteria</taxon>
        <taxon>Rhodobacterales</taxon>
        <taxon>Paracoccaceae</taxon>
        <taxon>Cereibacter</taxon>
    </lineage>
</organism>